<proteinExistence type="predicted"/>
<feature type="compositionally biased region" description="Basic and acidic residues" evidence="2">
    <location>
        <begin position="111"/>
        <end position="120"/>
    </location>
</feature>
<dbReference type="EnsemblPlants" id="Kaladp0095s0067.1.v1.1">
    <property type="protein sequence ID" value="Kaladp0095s0067.1.v1.1"/>
    <property type="gene ID" value="Kaladp0095s0067.v1.1"/>
</dbReference>
<feature type="region of interest" description="Disordered" evidence="2">
    <location>
        <begin position="74"/>
        <end position="120"/>
    </location>
</feature>
<evidence type="ECO:0000313" key="3">
    <source>
        <dbReference type="EnsemblPlants" id="Kaladp0095s0067.1.v1.1"/>
    </source>
</evidence>
<keyword evidence="4" id="KW-1185">Reference proteome</keyword>
<dbReference type="AlphaFoldDB" id="A0A7N0UYK6"/>
<accession>A0A7N0UYK6</accession>
<dbReference type="Gramene" id="Kaladp0095s0067.1.v1.1">
    <property type="protein sequence ID" value="Kaladp0095s0067.1.v1.1"/>
    <property type="gene ID" value="Kaladp0095s0067.v1.1"/>
</dbReference>
<feature type="coiled-coil region" evidence="1">
    <location>
        <begin position="23"/>
        <end position="71"/>
    </location>
</feature>
<keyword evidence="1" id="KW-0175">Coiled coil</keyword>
<sequence length="165" mass="19051">MQEKFTEKMEQVHTAYLKMAKRWQMLEQEIENLSKDKQELQEKFAEKSRQKRKLDEMYDQLRSECETMKRTAIQPASNFYPRPEPDLFSNPNMIDNRGSMRQDWSVTPETPGRKEDVWPARHDSPGSGTFEMSGGSPAKQTAITVDWGTKGPMPDHLGLGTPQCL</sequence>
<dbReference type="Proteomes" id="UP000594263">
    <property type="component" value="Unplaced"/>
</dbReference>
<dbReference type="InterPro" id="IPR055328">
    <property type="entry name" value="HEI10-like"/>
</dbReference>
<name>A0A7N0UYK6_KALFE</name>
<protein>
    <submittedName>
        <fullName evidence="3">Uncharacterized protein</fullName>
    </submittedName>
</protein>
<reference evidence="3" key="1">
    <citation type="submission" date="2021-01" db="UniProtKB">
        <authorList>
            <consortium name="EnsemblPlants"/>
        </authorList>
    </citation>
    <scope>IDENTIFICATION</scope>
</reference>
<dbReference type="GO" id="GO:0051026">
    <property type="term" value="P:chiasma assembly"/>
    <property type="evidence" value="ECO:0007669"/>
    <property type="project" value="TreeGrafter"/>
</dbReference>
<organism evidence="3 4">
    <name type="scientific">Kalanchoe fedtschenkoi</name>
    <name type="common">Lavender scallops</name>
    <name type="synonym">South American air plant</name>
    <dbReference type="NCBI Taxonomy" id="63787"/>
    <lineage>
        <taxon>Eukaryota</taxon>
        <taxon>Viridiplantae</taxon>
        <taxon>Streptophyta</taxon>
        <taxon>Embryophyta</taxon>
        <taxon>Tracheophyta</taxon>
        <taxon>Spermatophyta</taxon>
        <taxon>Magnoliopsida</taxon>
        <taxon>eudicotyledons</taxon>
        <taxon>Gunneridae</taxon>
        <taxon>Pentapetalae</taxon>
        <taxon>Saxifragales</taxon>
        <taxon>Crassulaceae</taxon>
        <taxon>Kalanchoe</taxon>
    </lineage>
</organism>
<evidence type="ECO:0000313" key="4">
    <source>
        <dbReference type="Proteomes" id="UP000594263"/>
    </source>
</evidence>
<dbReference type="PANTHER" id="PTHR47384">
    <property type="entry name" value="E3 UBIQUITIN-PROTEIN LIGASE CCNB1IP1 HOMOLOG"/>
    <property type="match status" value="1"/>
</dbReference>
<dbReference type="PANTHER" id="PTHR47384:SF2">
    <property type="entry name" value="E3 UBIQUITIN-PROTEIN LIGASE CCNB1IP1 HOMOLOG"/>
    <property type="match status" value="1"/>
</dbReference>
<evidence type="ECO:0000256" key="2">
    <source>
        <dbReference type="SAM" id="MobiDB-lite"/>
    </source>
</evidence>
<evidence type="ECO:0000256" key="1">
    <source>
        <dbReference type="SAM" id="Coils"/>
    </source>
</evidence>